<dbReference type="InterPro" id="IPR008040">
    <property type="entry name" value="Hydant_A_N"/>
</dbReference>
<evidence type="ECO:0000313" key="5">
    <source>
        <dbReference type="EMBL" id="TMI87092.1"/>
    </source>
</evidence>
<dbReference type="PANTHER" id="PTHR11365">
    <property type="entry name" value="5-OXOPROLINASE RELATED"/>
    <property type="match status" value="1"/>
</dbReference>
<dbReference type="InterPro" id="IPR043129">
    <property type="entry name" value="ATPase_NBD"/>
</dbReference>
<sequence length="850" mass="90235">MAGGRPGRALAGHDRLAPVGLRGGGTAEGAPRDGEPQPRGVRADVGGRPGDPGCGPEPGARASPRYRQLSRRPRLDRAHRGARPARARQVLAGRPRRARRRRGPRYGGRRVARGRIRRLGDGRVRGTGARPHGRSPRPGVPPAGAGLVGCRAVGAQVRVGIDVGGTFTDLVAQPLDGGPLRMHKVLTDRDPSQAVLAGLRVLLRPGEEVASLTHGTTVATNAMLEGRGARTALITTRGFRDVLEIGRQQRDHLYRLDLPGREPPIVPRALRFEVTERIDHAGRVLIPLDESEARRLAALLRDERVEVVAVSLLHAYANPTHERRLAALLAGAAPHICLSSDINAEYREYERTHTTCANGLLMPVVDRYLADLTAGLEATGLRAPLRLMQSSGGMATPAGARRVPLAMLMSGPAGGVAAAQAVGARTGVADAVTLDMGGTSTDVCLIRAGRVETVSERRLGGQPVRTRSLAVESIGAGGGSIVWIDGGGALRVGPRSAGAFPGPACYGRGGTDATVTDAGVVLGYVNPGAAFGGLRLDPDLAAGAVDRVARSFGLSVPEAAAGIVEIANAAMIRAIRAVSVHRGYDLRGCCLIAYGGAGPIHAGRLAQTLGMPRVLVPRYSSAFSAYGCLVAGLRYDVVRTARVRLDPAGRAPSAEDPRGARASVAREVWEGVFREIEVELLTRLEREGIDANGCELRRSMDLRYVGQNYEIEVPVEPGEDGEAIRGRFTEAHRRVYEYTTDEPVEGVNVRVTVQVPSPVPPLPEGSDRGRAPGKGRARSAAGPGRERGRRAYYYGHGWVETPVSPRDELAEDREILGPAIVEDAWSTIIAYPGQRLRRDASGHLWIEAAP</sequence>
<dbReference type="InterPro" id="IPR049517">
    <property type="entry name" value="ACX-like_C"/>
</dbReference>
<feature type="region of interest" description="Disordered" evidence="1">
    <location>
        <begin position="122"/>
        <end position="143"/>
    </location>
</feature>
<organism evidence="5 6">
    <name type="scientific">Candidatus Segetimicrobium genomatis</name>
    <dbReference type="NCBI Taxonomy" id="2569760"/>
    <lineage>
        <taxon>Bacteria</taxon>
        <taxon>Bacillati</taxon>
        <taxon>Candidatus Sysuimicrobiota</taxon>
        <taxon>Candidatus Sysuimicrobiia</taxon>
        <taxon>Candidatus Sysuimicrobiales</taxon>
        <taxon>Candidatus Segetimicrobiaceae</taxon>
        <taxon>Candidatus Segetimicrobium</taxon>
    </lineage>
</organism>
<dbReference type="EMBL" id="VBAK01000167">
    <property type="protein sequence ID" value="TMI87092.1"/>
    <property type="molecule type" value="Genomic_DNA"/>
</dbReference>
<dbReference type="GO" id="GO:0005829">
    <property type="term" value="C:cytosol"/>
    <property type="evidence" value="ECO:0007669"/>
    <property type="project" value="TreeGrafter"/>
</dbReference>
<dbReference type="Pfam" id="PF01968">
    <property type="entry name" value="Hydantoinase_A"/>
    <property type="match status" value="1"/>
</dbReference>
<dbReference type="Pfam" id="PF19278">
    <property type="entry name" value="Hydant_A_C"/>
    <property type="match status" value="1"/>
</dbReference>
<evidence type="ECO:0000313" key="6">
    <source>
        <dbReference type="Proteomes" id="UP000318509"/>
    </source>
</evidence>
<dbReference type="PANTHER" id="PTHR11365:SF23">
    <property type="entry name" value="HYPOTHETICAL 5-OXOPROLINASE (EUROFUNG)-RELATED"/>
    <property type="match status" value="1"/>
</dbReference>
<dbReference type="Pfam" id="PF05378">
    <property type="entry name" value="Hydant_A_N"/>
    <property type="match status" value="1"/>
</dbReference>
<protein>
    <submittedName>
        <fullName evidence="5">Hydantoinase/oxoprolinase family protein</fullName>
    </submittedName>
</protein>
<comment type="caution">
    <text evidence="5">The sequence shown here is derived from an EMBL/GenBank/DDBJ whole genome shotgun (WGS) entry which is preliminary data.</text>
</comment>
<feature type="compositionally biased region" description="Basic residues" evidence="1">
    <location>
        <begin position="94"/>
        <end position="107"/>
    </location>
</feature>
<evidence type="ECO:0000256" key="1">
    <source>
        <dbReference type="SAM" id="MobiDB-lite"/>
    </source>
</evidence>
<name>A0A537JUY8_9BACT</name>
<feature type="region of interest" description="Disordered" evidence="1">
    <location>
        <begin position="1"/>
        <end position="107"/>
    </location>
</feature>
<gene>
    <name evidence="5" type="ORF">E6H00_16695</name>
</gene>
<feature type="domain" description="Hydantoinase A/oxoprolinase" evidence="2">
    <location>
        <begin position="351"/>
        <end position="636"/>
    </location>
</feature>
<dbReference type="SUPFAM" id="SSF53067">
    <property type="entry name" value="Actin-like ATPase domain"/>
    <property type="match status" value="1"/>
</dbReference>
<dbReference type="GO" id="GO:0017168">
    <property type="term" value="F:5-oxoprolinase (ATP-hydrolyzing) activity"/>
    <property type="evidence" value="ECO:0007669"/>
    <property type="project" value="TreeGrafter"/>
</dbReference>
<evidence type="ECO:0000259" key="3">
    <source>
        <dbReference type="Pfam" id="PF05378"/>
    </source>
</evidence>
<reference evidence="5 6" key="1">
    <citation type="journal article" date="2019" name="Nat. Microbiol.">
        <title>Mediterranean grassland soil C-N compound turnover is dependent on rainfall and depth, and is mediated by genomically divergent microorganisms.</title>
        <authorList>
            <person name="Diamond S."/>
            <person name="Andeer P.F."/>
            <person name="Li Z."/>
            <person name="Crits-Christoph A."/>
            <person name="Burstein D."/>
            <person name="Anantharaman K."/>
            <person name="Lane K.R."/>
            <person name="Thomas B.C."/>
            <person name="Pan C."/>
            <person name="Northen T.R."/>
            <person name="Banfield J.F."/>
        </authorList>
    </citation>
    <scope>NUCLEOTIDE SEQUENCE [LARGE SCALE GENOMIC DNA]</scope>
    <source>
        <strain evidence="5">NP_3</strain>
    </source>
</reference>
<dbReference type="Proteomes" id="UP000318509">
    <property type="component" value="Unassembled WGS sequence"/>
</dbReference>
<evidence type="ECO:0000259" key="2">
    <source>
        <dbReference type="Pfam" id="PF01968"/>
    </source>
</evidence>
<dbReference type="AlphaFoldDB" id="A0A537JUY8"/>
<evidence type="ECO:0000259" key="4">
    <source>
        <dbReference type="Pfam" id="PF19278"/>
    </source>
</evidence>
<dbReference type="GO" id="GO:0006749">
    <property type="term" value="P:glutathione metabolic process"/>
    <property type="evidence" value="ECO:0007669"/>
    <property type="project" value="TreeGrafter"/>
</dbReference>
<dbReference type="InterPro" id="IPR002821">
    <property type="entry name" value="Hydantoinase_A"/>
</dbReference>
<proteinExistence type="predicted"/>
<dbReference type="InterPro" id="IPR045079">
    <property type="entry name" value="Oxoprolinase-like"/>
</dbReference>
<accession>A0A537JUY8</accession>
<feature type="domain" description="Acetophenone carboxylase-like C-terminal" evidence="4">
    <location>
        <begin position="666"/>
        <end position="839"/>
    </location>
</feature>
<feature type="region of interest" description="Disordered" evidence="1">
    <location>
        <begin position="755"/>
        <end position="788"/>
    </location>
</feature>
<feature type="domain" description="Hydantoinase/oxoprolinase N-terminal" evidence="3">
    <location>
        <begin position="158"/>
        <end position="328"/>
    </location>
</feature>